<evidence type="ECO:0000256" key="4">
    <source>
        <dbReference type="ARBA" id="ARBA00022679"/>
    </source>
</evidence>
<feature type="transmembrane region" description="Helical" evidence="7">
    <location>
        <begin position="12"/>
        <end position="33"/>
    </location>
</feature>
<keyword evidence="5 9" id="KW-0418">Kinase</keyword>
<dbReference type="InterPro" id="IPR004358">
    <property type="entry name" value="Sig_transdc_His_kin-like_C"/>
</dbReference>
<evidence type="ECO:0000256" key="5">
    <source>
        <dbReference type="ARBA" id="ARBA00022777"/>
    </source>
</evidence>
<keyword evidence="3" id="KW-0597">Phosphoprotein</keyword>
<keyword evidence="4" id="KW-0808">Transferase</keyword>
<dbReference type="SMART" id="SM00387">
    <property type="entry name" value="HATPase_c"/>
    <property type="match status" value="1"/>
</dbReference>
<keyword evidence="7" id="KW-0812">Transmembrane</keyword>
<dbReference type="SUPFAM" id="SSF55874">
    <property type="entry name" value="ATPase domain of HSP90 chaperone/DNA topoisomerase II/histidine kinase"/>
    <property type="match status" value="1"/>
</dbReference>
<keyword evidence="7" id="KW-0472">Membrane</keyword>
<dbReference type="AlphaFoldDB" id="A0A1I7J4L6"/>
<evidence type="ECO:0000256" key="2">
    <source>
        <dbReference type="ARBA" id="ARBA00012438"/>
    </source>
</evidence>
<dbReference type="PANTHER" id="PTHR43711:SF1">
    <property type="entry name" value="HISTIDINE KINASE 1"/>
    <property type="match status" value="1"/>
</dbReference>
<dbReference type="EC" id="2.7.13.3" evidence="2"/>
<evidence type="ECO:0000313" key="10">
    <source>
        <dbReference type="Proteomes" id="UP000183656"/>
    </source>
</evidence>
<accession>A0A1I7J4L6</accession>
<keyword evidence="10" id="KW-1185">Reference proteome</keyword>
<dbReference type="STRING" id="343013.SAMN04489707_102231"/>
<dbReference type="InterPro" id="IPR036890">
    <property type="entry name" value="HATPase_C_sf"/>
</dbReference>
<dbReference type="PANTHER" id="PTHR43711">
    <property type="entry name" value="TWO-COMPONENT HISTIDINE KINASE"/>
    <property type="match status" value="1"/>
</dbReference>
<dbReference type="Pfam" id="PF02518">
    <property type="entry name" value="HATPase_c"/>
    <property type="match status" value="1"/>
</dbReference>
<dbReference type="PROSITE" id="PS50109">
    <property type="entry name" value="HIS_KIN"/>
    <property type="match status" value="1"/>
</dbReference>
<evidence type="ECO:0000256" key="7">
    <source>
        <dbReference type="SAM" id="Phobius"/>
    </source>
</evidence>
<dbReference type="InterPro" id="IPR036097">
    <property type="entry name" value="HisK_dim/P_sf"/>
</dbReference>
<evidence type="ECO:0000259" key="8">
    <source>
        <dbReference type="PROSITE" id="PS50109"/>
    </source>
</evidence>
<dbReference type="Proteomes" id="UP000183656">
    <property type="component" value="Unassembled WGS sequence"/>
</dbReference>
<dbReference type="GO" id="GO:0000155">
    <property type="term" value="F:phosphorelay sensor kinase activity"/>
    <property type="evidence" value="ECO:0007669"/>
    <property type="project" value="InterPro"/>
</dbReference>
<name>A0A1I7J4L6_9BURK</name>
<evidence type="ECO:0000256" key="6">
    <source>
        <dbReference type="ARBA" id="ARBA00023012"/>
    </source>
</evidence>
<feature type="transmembrane region" description="Helical" evidence="7">
    <location>
        <begin position="39"/>
        <end position="57"/>
    </location>
</feature>
<dbReference type="SMART" id="SM00388">
    <property type="entry name" value="HisKA"/>
    <property type="match status" value="1"/>
</dbReference>
<dbReference type="CDD" id="cd00082">
    <property type="entry name" value="HisKA"/>
    <property type="match status" value="1"/>
</dbReference>
<dbReference type="InterPro" id="IPR011623">
    <property type="entry name" value="7TMR_DISM_rcpt_extracell_dom1"/>
</dbReference>
<reference evidence="9 10" key="1">
    <citation type="submission" date="2016-10" db="EMBL/GenBank/DDBJ databases">
        <authorList>
            <person name="de Groot N.N."/>
        </authorList>
    </citation>
    <scope>NUCLEOTIDE SEQUENCE [LARGE SCALE GENOMIC DNA]</scope>
    <source>
        <strain evidence="9 10">R-24608</strain>
    </source>
</reference>
<dbReference type="Gene3D" id="1.10.287.130">
    <property type="match status" value="1"/>
</dbReference>
<comment type="catalytic activity">
    <reaction evidence="1">
        <text>ATP + protein L-histidine = ADP + protein N-phospho-L-histidine.</text>
        <dbReference type="EC" id="2.7.13.3"/>
    </reaction>
</comment>
<feature type="transmembrane region" description="Helical" evidence="7">
    <location>
        <begin position="109"/>
        <end position="127"/>
    </location>
</feature>
<dbReference type="SUPFAM" id="SSF47384">
    <property type="entry name" value="Homodimeric domain of signal transducing histidine kinase"/>
    <property type="match status" value="1"/>
</dbReference>
<gene>
    <name evidence="9" type="ORF">SAMN04489707_102231</name>
</gene>
<dbReference type="InterPro" id="IPR003661">
    <property type="entry name" value="HisK_dim/P_dom"/>
</dbReference>
<organism evidence="9 10">
    <name type="scientific">Paenacidovorax caeni</name>
    <dbReference type="NCBI Taxonomy" id="343013"/>
    <lineage>
        <taxon>Bacteria</taxon>
        <taxon>Pseudomonadati</taxon>
        <taxon>Pseudomonadota</taxon>
        <taxon>Betaproteobacteria</taxon>
        <taxon>Burkholderiales</taxon>
        <taxon>Comamonadaceae</taxon>
        <taxon>Paenacidovorax</taxon>
    </lineage>
</organism>
<dbReference type="CDD" id="cd00075">
    <property type="entry name" value="HATPase"/>
    <property type="match status" value="1"/>
</dbReference>
<protein>
    <recommendedName>
        <fullName evidence="2">histidine kinase</fullName>
        <ecNumber evidence="2">2.7.13.3</ecNumber>
    </recommendedName>
</protein>
<dbReference type="InterPro" id="IPR003594">
    <property type="entry name" value="HATPase_dom"/>
</dbReference>
<keyword evidence="6" id="KW-0902">Two-component regulatory system</keyword>
<dbReference type="Pfam" id="PF07695">
    <property type="entry name" value="7TMR-DISM_7TM"/>
    <property type="match status" value="1"/>
</dbReference>
<dbReference type="PRINTS" id="PR00344">
    <property type="entry name" value="BCTRLSENSOR"/>
</dbReference>
<dbReference type="Pfam" id="PF00512">
    <property type="entry name" value="HisKA"/>
    <property type="match status" value="1"/>
</dbReference>
<feature type="domain" description="Histidine kinase" evidence="8">
    <location>
        <begin position="254"/>
        <end position="478"/>
    </location>
</feature>
<dbReference type="EMBL" id="FPBX01000022">
    <property type="protein sequence ID" value="SFU80135.1"/>
    <property type="molecule type" value="Genomic_DNA"/>
</dbReference>
<dbReference type="RefSeq" id="WP_054256495.1">
    <property type="nucleotide sequence ID" value="NZ_CYIG01000019.1"/>
</dbReference>
<proteinExistence type="predicted"/>
<dbReference type="Gene3D" id="3.30.565.10">
    <property type="entry name" value="Histidine kinase-like ATPase, C-terminal domain"/>
    <property type="match status" value="1"/>
</dbReference>
<dbReference type="InterPro" id="IPR050736">
    <property type="entry name" value="Sensor_HK_Regulatory"/>
</dbReference>
<evidence type="ECO:0000256" key="1">
    <source>
        <dbReference type="ARBA" id="ARBA00000085"/>
    </source>
</evidence>
<dbReference type="InterPro" id="IPR005467">
    <property type="entry name" value="His_kinase_dom"/>
</dbReference>
<keyword evidence="7" id="KW-1133">Transmembrane helix</keyword>
<evidence type="ECO:0000313" key="9">
    <source>
        <dbReference type="EMBL" id="SFU80135.1"/>
    </source>
</evidence>
<evidence type="ECO:0000256" key="3">
    <source>
        <dbReference type="ARBA" id="ARBA00022553"/>
    </source>
</evidence>
<sequence length="483" mass="52804">MATAPALAAGEAVLSGWLLGVLTGVALLNLIAWWSTRSALYALFALFVGCSALRWAAIDGLLPALLHTDDAALIQRLGDTLQGAQAVIGSLCQMHWLQLHRRFPWLRRYYQGAGVGVGVLAMGAAWTPYFSAVVVPQMLNLLLAPLLSWPAYRALWRSSTLSERALAIVLPLHFFVMWPAVGARLELLAFQPWMMELVRWSVLPVVLVLHASMALQTRDAQRARDAAQQRAATALADAQRERHAREEQQRFLGMVAHEVRTPVAVIDAATHSLRLLDHMQVDPAQRSQRYDRIAQAVARMSALMELTEAQERLHSGPGSLQDEVLDLQALTHQALALQAPEQAARVQFSAAPALPAWPQVRGDARLLLFALLNLLDNALKYAHPGTPIHIHLNVRAQGRSAQPGLCWCICDHGPGIAPAKQAVIFDKFVRLDEASAHPGLGLGLALARDIAQRHGGSLQLQPEWVQGASFELFLPATPSHHAP</sequence>